<protein>
    <submittedName>
        <fullName evidence="1">Galactarate dehydratase</fullName>
        <ecNumber evidence="1">4.2.1.42</ecNumber>
    </submittedName>
</protein>
<dbReference type="GO" id="GO:0046392">
    <property type="term" value="P:galactarate catabolic process"/>
    <property type="evidence" value="ECO:0007669"/>
    <property type="project" value="TreeGrafter"/>
</dbReference>
<dbReference type="GO" id="GO:0008867">
    <property type="term" value="F:galactarate dehydratase activity"/>
    <property type="evidence" value="ECO:0007669"/>
    <property type="project" value="UniProtKB-EC"/>
</dbReference>
<dbReference type="PANTHER" id="PTHR30536">
    <property type="entry name" value="ALTRONATE/GALACTARATE DEHYDRATASE"/>
    <property type="match status" value="1"/>
</dbReference>
<dbReference type="EMBL" id="JAASAI010000009">
    <property type="protein sequence ID" value="NIL22875.1"/>
    <property type="molecule type" value="Genomic_DNA"/>
</dbReference>
<reference evidence="1" key="1">
    <citation type="submission" date="2020-03" db="EMBL/GenBank/DDBJ databases">
        <authorList>
            <person name="Kislichkina A."/>
            <person name="Dentovskaya S."/>
            <person name="Shaikhutdinov R."/>
            <person name="Ivanov S."/>
            <person name="Sizova A."/>
            <person name="Solomentsev V."/>
            <person name="Bogun A."/>
        </authorList>
    </citation>
    <scope>NUCLEOTIDE SEQUENCE</scope>
    <source>
        <strain evidence="1">SCPM-O-B-7610</strain>
    </source>
</reference>
<accession>A0AA44HZZ6</accession>
<dbReference type="Proteomes" id="UP000712947">
    <property type="component" value="Unassembled WGS sequence"/>
</dbReference>
<dbReference type="PANTHER" id="PTHR30536:SF1">
    <property type="entry name" value="GALACTARATE DEHYDRATASE (L-THREO-FORMING)"/>
    <property type="match status" value="1"/>
</dbReference>
<evidence type="ECO:0000313" key="2">
    <source>
        <dbReference type="Proteomes" id="UP000712947"/>
    </source>
</evidence>
<dbReference type="InterPro" id="IPR052172">
    <property type="entry name" value="UxaA_altronate/galactarate_dh"/>
</dbReference>
<keyword evidence="1" id="KW-0456">Lyase</keyword>
<sequence>MSTCNRPVDNPLYIKVQDADNVAIVVNNNGLCAGTRFKCGLELIEHVPQGHKVALVDIPKGGAIIRYAEVIGLAV</sequence>
<name>A0AA44HZZ6_YERMO</name>
<evidence type="ECO:0000313" key="1">
    <source>
        <dbReference type="EMBL" id="NIL22875.1"/>
    </source>
</evidence>
<dbReference type="AlphaFoldDB" id="A0AA44HZZ6"/>
<dbReference type="Gene3D" id="2.30.130.110">
    <property type="match status" value="1"/>
</dbReference>
<feature type="non-terminal residue" evidence="1">
    <location>
        <position position="75"/>
    </location>
</feature>
<comment type="caution">
    <text evidence="1">The sequence shown here is derived from an EMBL/GenBank/DDBJ whole genome shotgun (WGS) entry which is preliminary data.</text>
</comment>
<organism evidence="1 2">
    <name type="scientific">Yersinia mollaretii</name>
    <dbReference type="NCBI Taxonomy" id="33060"/>
    <lineage>
        <taxon>Bacteria</taxon>
        <taxon>Pseudomonadati</taxon>
        <taxon>Pseudomonadota</taxon>
        <taxon>Gammaproteobacteria</taxon>
        <taxon>Enterobacterales</taxon>
        <taxon>Yersiniaceae</taxon>
        <taxon>Yersinia</taxon>
    </lineage>
</organism>
<dbReference type="EC" id="4.2.1.42" evidence="1"/>
<gene>
    <name evidence="1" type="primary">garD</name>
    <name evidence="1" type="ORF">HB991_10170</name>
</gene>
<proteinExistence type="predicted"/>
<dbReference type="GO" id="GO:0019698">
    <property type="term" value="P:D-galacturonate catabolic process"/>
    <property type="evidence" value="ECO:0007669"/>
    <property type="project" value="TreeGrafter"/>
</dbReference>